<evidence type="ECO:0000256" key="3">
    <source>
        <dbReference type="ARBA" id="ARBA00047806"/>
    </source>
</evidence>
<name>A0ABS4BSH0_9FLAO</name>
<evidence type="ECO:0000256" key="1">
    <source>
        <dbReference type="ARBA" id="ARBA00012502"/>
    </source>
</evidence>
<dbReference type="SUPFAM" id="SSF55068">
    <property type="entry name" value="Peptide methionine sulfoxide reductase"/>
    <property type="match status" value="1"/>
</dbReference>
<comment type="catalytic activity">
    <reaction evidence="4">
        <text>[thioredoxin]-disulfide + L-methionine + H2O = L-methionine (S)-S-oxide + [thioredoxin]-dithiol</text>
        <dbReference type="Rhea" id="RHEA:19993"/>
        <dbReference type="Rhea" id="RHEA-COMP:10698"/>
        <dbReference type="Rhea" id="RHEA-COMP:10700"/>
        <dbReference type="ChEBI" id="CHEBI:15377"/>
        <dbReference type="ChEBI" id="CHEBI:29950"/>
        <dbReference type="ChEBI" id="CHEBI:50058"/>
        <dbReference type="ChEBI" id="CHEBI:57844"/>
        <dbReference type="ChEBI" id="CHEBI:58772"/>
        <dbReference type="EC" id="1.8.4.11"/>
    </reaction>
</comment>
<reference evidence="6 7" key="1">
    <citation type="submission" date="2021-04" db="EMBL/GenBank/DDBJ databases">
        <title>Mariniflexile gromovii gen. nov., sp. nov., a gliding bacterium isolated from the sea urchin Strongylocentrotus intermedius.</title>
        <authorList>
            <person name="Ko S."/>
            <person name="Le V."/>
            <person name="Ahn C.-Y."/>
            <person name="Oh H.-M."/>
        </authorList>
    </citation>
    <scope>NUCLEOTIDE SEQUENCE [LARGE SCALE GENOMIC DNA]</scope>
    <source>
        <strain evidence="6 7">KCTC 12570</strain>
    </source>
</reference>
<evidence type="ECO:0000256" key="4">
    <source>
        <dbReference type="ARBA" id="ARBA00048782"/>
    </source>
</evidence>
<dbReference type="Proteomes" id="UP000670776">
    <property type="component" value="Unassembled WGS sequence"/>
</dbReference>
<dbReference type="EMBL" id="JAGJCB010000004">
    <property type="protein sequence ID" value="MBP0903542.1"/>
    <property type="molecule type" value="Genomic_DNA"/>
</dbReference>
<organism evidence="6 7">
    <name type="scientific">Mariniflexile gromovii</name>
    <dbReference type="NCBI Taxonomy" id="362523"/>
    <lineage>
        <taxon>Bacteria</taxon>
        <taxon>Pseudomonadati</taxon>
        <taxon>Bacteroidota</taxon>
        <taxon>Flavobacteriia</taxon>
        <taxon>Flavobacteriales</taxon>
        <taxon>Flavobacteriaceae</taxon>
        <taxon>Mariniflexile</taxon>
    </lineage>
</organism>
<gene>
    <name evidence="6" type="ORF">J8H85_06855</name>
</gene>
<dbReference type="InterPro" id="IPR036509">
    <property type="entry name" value="Met_Sox_Rdtase_MsrA_sf"/>
</dbReference>
<proteinExistence type="predicted"/>
<dbReference type="EC" id="1.8.4.11" evidence="1"/>
<comment type="catalytic activity">
    <reaction evidence="3">
        <text>L-methionyl-[protein] + [thioredoxin]-disulfide + H2O = L-methionyl-(S)-S-oxide-[protein] + [thioredoxin]-dithiol</text>
        <dbReference type="Rhea" id="RHEA:14217"/>
        <dbReference type="Rhea" id="RHEA-COMP:10698"/>
        <dbReference type="Rhea" id="RHEA-COMP:10700"/>
        <dbReference type="Rhea" id="RHEA-COMP:12313"/>
        <dbReference type="Rhea" id="RHEA-COMP:12315"/>
        <dbReference type="ChEBI" id="CHEBI:15377"/>
        <dbReference type="ChEBI" id="CHEBI:16044"/>
        <dbReference type="ChEBI" id="CHEBI:29950"/>
        <dbReference type="ChEBI" id="CHEBI:44120"/>
        <dbReference type="ChEBI" id="CHEBI:50058"/>
        <dbReference type="EC" id="1.8.4.11"/>
    </reaction>
</comment>
<protein>
    <recommendedName>
        <fullName evidence="1">peptide-methionine (S)-S-oxide reductase</fullName>
        <ecNumber evidence="1">1.8.4.11</ecNumber>
    </recommendedName>
</protein>
<evidence type="ECO:0000313" key="6">
    <source>
        <dbReference type="EMBL" id="MBP0903542.1"/>
    </source>
</evidence>
<evidence type="ECO:0000256" key="2">
    <source>
        <dbReference type="ARBA" id="ARBA00023002"/>
    </source>
</evidence>
<feature type="domain" description="Peptide methionine sulphoxide reductase MsrA" evidence="5">
    <location>
        <begin position="6"/>
        <end position="142"/>
    </location>
</feature>
<evidence type="ECO:0000313" key="7">
    <source>
        <dbReference type="Proteomes" id="UP000670776"/>
    </source>
</evidence>
<keyword evidence="7" id="KW-1185">Reference proteome</keyword>
<accession>A0ABS4BSH0</accession>
<dbReference type="InterPro" id="IPR002569">
    <property type="entry name" value="Met_Sox_Rdtase_MsrA_dom"/>
</dbReference>
<dbReference type="PANTHER" id="PTHR43774">
    <property type="entry name" value="PEPTIDE METHIONINE SULFOXIDE REDUCTASE"/>
    <property type="match status" value="1"/>
</dbReference>
<comment type="caution">
    <text evidence="6">The sequence shown here is derived from an EMBL/GenBank/DDBJ whole genome shotgun (WGS) entry which is preliminary data.</text>
</comment>
<sequence length="176" mass="20243">MELISKIALGGGCHWCTEAVFQSLLGVENVEQGYVASVNENTAFSEAVIVHFKPEVISLETLIEVHLHTHKSTSNHSMRTKYRSAIYTFSEEQNQQSKAIVNNFQKAFGSKLITKVYPFQSFKASRKSIQNYYQNNPEKPFCETFINPKLKFLLEHFSKQTNIKKLKHLIKQEQIT</sequence>
<dbReference type="PANTHER" id="PTHR43774:SF1">
    <property type="entry name" value="PEPTIDE METHIONINE SULFOXIDE REDUCTASE MSRA 2"/>
    <property type="match status" value="1"/>
</dbReference>
<evidence type="ECO:0000259" key="5">
    <source>
        <dbReference type="Pfam" id="PF01625"/>
    </source>
</evidence>
<dbReference type="GO" id="GO:0008113">
    <property type="term" value="F:peptide-methionine (S)-S-oxide reductase activity"/>
    <property type="evidence" value="ECO:0007669"/>
    <property type="project" value="UniProtKB-EC"/>
</dbReference>
<keyword evidence="2 6" id="KW-0560">Oxidoreductase</keyword>
<dbReference type="RefSeq" id="WP_209653868.1">
    <property type="nucleotide sequence ID" value="NZ_JAGJCB010000004.1"/>
</dbReference>
<dbReference type="Gene3D" id="3.30.1060.10">
    <property type="entry name" value="Peptide methionine sulphoxide reductase MsrA"/>
    <property type="match status" value="1"/>
</dbReference>
<dbReference type="Pfam" id="PF01625">
    <property type="entry name" value="PMSR"/>
    <property type="match status" value="1"/>
</dbReference>